<dbReference type="Proteomes" id="UP001558713">
    <property type="component" value="Unassembled WGS sequence"/>
</dbReference>
<proteinExistence type="predicted"/>
<organism evidence="1 3">
    <name type="scientific">Cardamine amara subsp. amara</name>
    <dbReference type="NCBI Taxonomy" id="228776"/>
    <lineage>
        <taxon>Eukaryota</taxon>
        <taxon>Viridiplantae</taxon>
        <taxon>Streptophyta</taxon>
        <taxon>Embryophyta</taxon>
        <taxon>Tracheophyta</taxon>
        <taxon>Spermatophyta</taxon>
        <taxon>Magnoliopsida</taxon>
        <taxon>eudicotyledons</taxon>
        <taxon>Gunneridae</taxon>
        <taxon>Pentapetalae</taxon>
        <taxon>rosids</taxon>
        <taxon>malvids</taxon>
        <taxon>Brassicales</taxon>
        <taxon>Brassicaceae</taxon>
        <taxon>Cardamineae</taxon>
        <taxon>Cardamine</taxon>
    </lineage>
</organism>
<sequence length="96" mass="10603">MTVVETYAEGSKMDVANNPSGLHTKLVEGVAQKTTGNIFHPKDGGEVEISGSPTEKAILSWAYKFETIRSESAIIHLEKKNLSFVNFVLQFGDFRN</sequence>
<name>A0ABD0ZPM8_CARAN</name>
<dbReference type="EMBL" id="JBANAX010000278">
    <property type="protein sequence ID" value="KAL1215997.1"/>
    <property type="molecule type" value="Genomic_DNA"/>
</dbReference>
<evidence type="ECO:0000313" key="2">
    <source>
        <dbReference type="EMBL" id="KAL1215997.1"/>
    </source>
</evidence>
<gene>
    <name evidence="2" type="ORF">V5N11_008942</name>
    <name evidence="1" type="ORF">V5N11_029303</name>
</gene>
<dbReference type="InterPro" id="IPR023299">
    <property type="entry name" value="ATPase_P-typ_cyto_dom_N"/>
</dbReference>
<dbReference type="SUPFAM" id="SSF81660">
    <property type="entry name" value="Metal cation-transporting ATPase, ATP-binding domain N"/>
    <property type="match status" value="1"/>
</dbReference>
<evidence type="ECO:0000313" key="1">
    <source>
        <dbReference type="EMBL" id="KAL1195936.1"/>
    </source>
</evidence>
<reference evidence="1 3" key="1">
    <citation type="submission" date="2024-04" db="EMBL/GenBank/DDBJ databases">
        <title>Genome assembly C_amara_ONT_v2.</title>
        <authorList>
            <person name="Yant L."/>
            <person name="Moore C."/>
            <person name="Slenker M."/>
        </authorList>
    </citation>
    <scope>NUCLEOTIDE SEQUENCE [LARGE SCALE GENOMIC DNA]</scope>
    <source>
        <tissue evidence="1">Leaf</tissue>
    </source>
</reference>
<dbReference type="AlphaFoldDB" id="A0ABD0ZPM8"/>
<dbReference type="EMBL" id="JBANAX010000715">
    <property type="protein sequence ID" value="KAL1195936.1"/>
    <property type="molecule type" value="Genomic_DNA"/>
</dbReference>
<keyword evidence="3" id="KW-1185">Reference proteome</keyword>
<comment type="caution">
    <text evidence="1">The sequence shown here is derived from an EMBL/GenBank/DDBJ whole genome shotgun (WGS) entry which is preliminary data.</text>
</comment>
<protein>
    <submittedName>
        <fullName evidence="1">Calcium-transporting ATPase 9, plasma membrane-type</fullName>
    </submittedName>
</protein>
<evidence type="ECO:0000313" key="3">
    <source>
        <dbReference type="Proteomes" id="UP001558713"/>
    </source>
</evidence>
<accession>A0ABD0ZPM8</accession>